<evidence type="ECO:0000256" key="2">
    <source>
        <dbReference type="ARBA" id="ARBA00022448"/>
    </source>
</evidence>
<dbReference type="InterPro" id="IPR003593">
    <property type="entry name" value="AAA+_ATPase"/>
</dbReference>
<comment type="function">
    <text evidence="7">Involved in beta-(1--&gt;2)glucan export. Transmembrane domains (TMD) form a pore in the inner membrane and the ATP-binding domain (NBD) is responsible for energy generation.</text>
</comment>
<evidence type="ECO:0000259" key="8">
    <source>
        <dbReference type="PROSITE" id="PS50893"/>
    </source>
</evidence>
<gene>
    <name evidence="9" type="ORF">NWI01_30900</name>
</gene>
<organism evidence="9 10">
    <name type="scientific">Nitrobacter winogradskyi</name>
    <name type="common">Nitrobacter agilis</name>
    <dbReference type="NCBI Taxonomy" id="913"/>
    <lineage>
        <taxon>Bacteria</taxon>
        <taxon>Pseudomonadati</taxon>
        <taxon>Pseudomonadota</taxon>
        <taxon>Alphaproteobacteria</taxon>
        <taxon>Hyphomicrobiales</taxon>
        <taxon>Nitrobacteraceae</taxon>
        <taxon>Nitrobacter</taxon>
    </lineage>
</organism>
<dbReference type="PROSITE" id="PS00211">
    <property type="entry name" value="ABC_TRANSPORTER_1"/>
    <property type="match status" value="1"/>
</dbReference>
<dbReference type="InterPro" id="IPR017871">
    <property type="entry name" value="ABC_transporter-like_CS"/>
</dbReference>
<dbReference type="SMART" id="SM00382">
    <property type="entry name" value="AAA"/>
    <property type="match status" value="1"/>
</dbReference>
<keyword evidence="4 9" id="KW-0067">ATP-binding</keyword>
<evidence type="ECO:0000313" key="9">
    <source>
        <dbReference type="EMBL" id="GEC17198.1"/>
    </source>
</evidence>
<feature type="domain" description="ABC transporter" evidence="8">
    <location>
        <begin position="11"/>
        <end position="235"/>
    </location>
</feature>
<dbReference type="InterPro" id="IPR003439">
    <property type="entry name" value="ABC_transporter-like_ATP-bd"/>
</dbReference>
<name>A0A4Y3WFA3_NITWI</name>
<dbReference type="PROSITE" id="PS50893">
    <property type="entry name" value="ABC_TRANSPORTER_2"/>
    <property type="match status" value="1"/>
</dbReference>
<evidence type="ECO:0000313" key="10">
    <source>
        <dbReference type="Proteomes" id="UP000318825"/>
    </source>
</evidence>
<dbReference type="Gene3D" id="3.40.50.300">
    <property type="entry name" value="P-loop containing nucleotide triphosphate hydrolases"/>
    <property type="match status" value="1"/>
</dbReference>
<keyword evidence="5" id="KW-0862">Zinc</keyword>
<dbReference type="GO" id="GO:0016887">
    <property type="term" value="F:ATP hydrolysis activity"/>
    <property type="evidence" value="ECO:0007669"/>
    <property type="project" value="InterPro"/>
</dbReference>
<dbReference type="InterPro" id="IPR050153">
    <property type="entry name" value="Metal_Ion_Import_ABC"/>
</dbReference>
<dbReference type="PANTHER" id="PTHR42734:SF6">
    <property type="entry name" value="MOLYBDATE IMPORT ATP-BINDING PROTEIN MOLC"/>
    <property type="match status" value="1"/>
</dbReference>
<keyword evidence="5" id="KW-0864">Zinc transport</keyword>
<protein>
    <submittedName>
        <fullName evidence="9">Putative ABC transporter ATP-binding protein</fullName>
    </submittedName>
</protein>
<comment type="similarity">
    <text evidence="1">Belongs to the ABC transporter superfamily.</text>
</comment>
<comment type="caution">
    <text evidence="9">The sequence shown here is derived from an EMBL/GenBank/DDBJ whole genome shotgun (WGS) entry which is preliminary data.</text>
</comment>
<dbReference type="SUPFAM" id="SSF52540">
    <property type="entry name" value="P-loop containing nucleoside triphosphate hydrolases"/>
    <property type="match status" value="1"/>
</dbReference>
<dbReference type="GO" id="GO:0005524">
    <property type="term" value="F:ATP binding"/>
    <property type="evidence" value="ECO:0007669"/>
    <property type="project" value="UniProtKB-KW"/>
</dbReference>
<keyword evidence="3" id="KW-0547">Nucleotide-binding</keyword>
<evidence type="ECO:0000256" key="7">
    <source>
        <dbReference type="ARBA" id="ARBA00024722"/>
    </source>
</evidence>
<dbReference type="OrthoDB" id="9805601at2"/>
<dbReference type="PANTHER" id="PTHR42734">
    <property type="entry name" value="METAL TRANSPORT SYSTEM ATP-BINDING PROTEIN TM_0124-RELATED"/>
    <property type="match status" value="1"/>
</dbReference>
<evidence type="ECO:0000256" key="3">
    <source>
        <dbReference type="ARBA" id="ARBA00022741"/>
    </source>
</evidence>
<sequence>MHDVSTVENAVYLNNVGYAYQPGDWIVRGCTACFGRRRVAAILGPNGRGKTTLLKLLIGAMKPLEGDISSHGEIAFVPQLFDTAFNYTAVEMVVMGRAKRLGLFSQPSRHDLDLALAMMDRFGIASLANHPFDSLSGGQRQLVIFARALVAEADIVVLDEPTSALDLQNQIVVLRWMRQLAETEGLTVIFTTHHPHHALWVADDALLMMSHTNQEMGAATTMLIEPNLTRLYGTAMKRIVFEHDGRKIETLTPVFKRES</sequence>
<evidence type="ECO:0000256" key="6">
    <source>
        <dbReference type="ARBA" id="ARBA00023065"/>
    </source>
</evidence>
<dbReference type="GO" id="GO:0006829">
    <property type="term" value="P:zinc ion transport"/>
    <property type="evidence" value="ECO:0007669"/>
    <property type="project" value="UniProtKB-KW"/>
</dbReference>
<dbReference type="Pfam" id="PF00005">
    <property type="entry name" value="ABC_tran"/>
    <property type="match status" value="1"/>
</dbReference>
<dbReference type="RefSeq" id="WP_141384953.1">
    <property type="nucleotide sequence ID" value="NZ_BJNF01000093.1"/>
</dbReference>
<evidence type="ECO:0000256" key="1">
    <source>
        <dbReference type="ARBA" id="ARBA00005417"/>
    </source>
</evidence>
<keyword evidence="2" id="KW-0813">Transport</keyword>
<dbReference type="Proteomes" id="UP000318825">
    <property type="component" value="Unassembled WGS sequence"/>
</dbReference>
<reference evidence="9 10" key="1">
    <citation type="submission" date="2019-06" db="EMBL/GenBank/DDBJ databases">
        <title>Whole genome shotgun sequence of Nitrobacter winogradskyi NBRC 14297.</title>
        <authorList>
            <person name="Hosoyama A."/>
            <person name="Uohara A."/>
            <person name="Ohji S."/>
            <person name="Ichikawa N."/>
        </authorList>
    </citation>
    <scope>NUCLEOTIDE SEQUENCE [LARGE SCALE GENOMIC DNA]</scope>
    <source>
        <strain evidence="9 10">NBRC 14297</strain>
    </source>
</reference>
<evidence type="ECO:0000256" key="5">
    <source>
        <dbReference type="ARBA" id="ARBA00022906"/>
    </source>
</evidence>
<accession>A0A4Y3WFA3</accession>
<dbReference type="EMBL" id="BJNF01000093">
    <property type="protein sequence ID" value="GEC17198.1"/>
    <property type="molecule type" value="Genomic_DNA"/>
</dbReference>
<proteinExistence type="inferred from homology"/>
<keyword evidence="6" id="KW-0406">Ion transport</keyword>
<dbReference type="AlphaFoldDB" id="A0A4Y3WFA3"/>
<dbReference type="InterPro" id="IPR027417">
    <property type="entry name" value="P-loop_NTPase"/>
</dbReference>
<evidence type="ECO:0000256" key="4">
    <source>
        <dbReference type="ARBA" id="ARBA00022840"/>
    </source>
</evidence>